<dbReference type="AlphaFoldDB" id="A0A0A9AV05"/>
<feature type="transmembrane region" description="Helical" evidence="1">
    <location>
        <begin position="7"/>
        <end position="26"/>
    </location>
</feature>
<keyword evidence="1" id="KW-1133">Transmembrane helix</keyword>
<evidence type="ECO:0000256" key="1">
    <source>
        <dbReference type="SAM" id="Phobius"/>
    </source>
</evidence>
<name>A0A0A9AV05_ARUDO</name>
<protein>
    <submittedName>
        <fullName evidence="2">Uncharacterized protein</fullName>
    </submittedName>
</protein>
<organism evidence="2">
    <name type="scientific">Arundo donax</name>
    <name type="common">Giant reed</name>
    <name type="synonym">Donax arundinaceus</name>
    <dbReference type="NCBI Taxonomy" id="35708"/>
    <lineage>
        <taxon>Eukaryota</taxon>
        <taxon>Viridiplantae</taxon>
        <taxon>Streptophyta</taxon>
        <taxon>Embryophyta</taxon>
        <taxon>Tracheophyta</taxon>
        <taxon>Spermatophyta</taxon>
        <taxon>Magnoliopsida</taxon>
        <taxon>Liliopsida</taxon>
        <taxon>Poales</taxon>
        <taxon>Poaceae</taxon>
        <taxon>PACMAD clade</taxon>
        <taxon>Arundinoideae</taxon>
        <taxon>Arundineae</taxon>
        <taxon>Arundo</taxon>
    </lineage>
</organism>
<sequence>MLSPACMLIHCYFFTTIIALYSYKFMMVVP</sequence>
<dbReference type="EMBL" id="GBRH01245155">
    <property type="protein sequence ID" value="JAD52740.1"/>
    <property type="molecule type" value="Transcribed_RNA"/>
</dbReference>
<keyword evidence="1" id="KW-0812">Transmembrane</keyword>
<evidence type="ECO:0000313" key="2">
    <source>
        <dbReference type="EMBL" id="JAD52740.1"/>
    </source>
</evidence>
<accession>A0A0A9AV05</accession>
<proteinExistence type="predicted"/>
<keyword evidence="1" id="KW-0472">Membrane</keyword>
<reference evidence="2" key="2">
    <citation type="journal article" date="2015" name="Data Brief">
        <title>Shoot transcriptome of the giant reed, Arundo donax.</title>
        <authorList>
            <person name="Barrero R.A."/>
            <person name="Guerrero F.D."/>
            <person name="Moolhuijzen P."/>
            <person name="Goolsby J.A."/>
            <person name="Tidwell J."/>
            <person name="Bellgard S.E."/>
            <person name="Bellgard M.I."/>
        </authorList>
    </citation>
    <scope>NUCLEOTIDE SEQUENCE</scope>
    <source>
        <tissue evidence="2">Shoot tissue taken approximately 20 cm above the soil surface</tissue>
    </source>
</reference>
<reference evidence="2" key="1">
    <citation type="submission" date="2014-09" db="EMBL/GenBank/DDBJ databases">
        <authorList>
            <person name="Magalhaes I.L.F."/>
            <person name="Oliveira U."/>
            <person name="Santos F.R."/>
            <person name="Vidigal T.H.D.A."/>
            <person name="Brescovit A.D."/>
            <person name="Santos A.J."/>
        </authorList>
    </citation>
    <scope>NUCLEOTIDE SEQUENCE</scope>
    <source>
        <tissue evidence="2">Shoot tissue taken approximately 20 cm above the soil surface</tissue>
    </source>
</reference>